<evidence type="ECO:0000313" key="3">
    <source>
        <dbReference type="EMBL" id="OXA46716.1"/>
    </source>
</evidence>
<feature type="domain" description="URB1 C-terminal" evidence="2">
    <location>
        <begin position="400"/>
        <end position="589"/>
    </location>
</feature>
<gene>
    <name evidence="3" type="ORF">Fcan01_18326</name>
</gene>
<dbReference type="EMBL" id="LNIX01000014">
    <property type="protein sequence ID" value="OXA46716.1"/>
    <property type="molecule type" value="Genomic_DNA"/>
</dbReference>
<keyword evidence="4" id="KW-1185">Reference proteome</keyword>
<feature type="compositionally biased region" description="Pro residues" evidence="1">
    <location>
        <begin position="36"/>
        <end position="50"/>
    </location>
</feature>
<comment type="caution">
    <text evidence="3">The sequence shown here is derived from an EMBL/GenBank/DDBJ whole genome shotgun (WGS) entry which is preliminary data.</text>
</comment>
<accession>A0A226DR74</accession>
<evidence type="ECO:0000313" key="4">
    <source>
        <dbReference type="Proteomes" id="UP000198287"/>
    </source>
</evidence>
<feature type="region of interest" description="Disordered" evidence="1">
    <location>
        <begin position="1"/>
        <end position="51"/>
    </location>
</feature>
<sequence>MELRMQEQELKEVEDDDNGNSSDDEPMDIDLIPTPDNLPSPPIPPPPPPTIDLSPFTSLLSQLDSTSGLKFLKVVVANLKQFCKLFTILPSSSPQAIQLFQKVTKICDKNHSDEKWDKFNRKLGPFSCEGEVFKTLLKFGMKSPSDQESGHFLISILTSLFKIPALQGAIISPITGIQMILSHSKAEDIFLEFHKLKVNRNKKLEQEEAIEKGKDFQQIKTAVVVDKLMYSKLKTELLKLWLVLVEGFTIISKTEGTPEDKKILENSVPYLMQMYGATLGPSDRQIFSILKYYSGKKLRIPLESMPLFGPKCFETVKLNPLYAHSIRANGILGSINETKAFDTGLKFTEKFLQLDDEKLDSQQDWEQFYDLRFMLPLICHILDEKNICDVVKVITNGWIHFIARGLSLNDASLRNAAFLAYKRLIFNLHLAKGFRLQDVKIWLHFLLGVKNGFIDLEECRMTSLLSTWMVATCEVLKQPSDPLYSKVTHFLLAKPTIDLTILPDFTHFFNAEDGTKESREWILNILLLGLQTKADWAVAKKVPTIKYMCCLFPHEKIQTQRTILKILAHGAQIPEVAHDMVDRHGILLWIANAQLNDRTYYRRELEDIYKNLSISCPHGEYRDYAFQFVAKRHKWQYIREDNPVKLEKDEEEDRRI</sequence>
<reference evidence="3 4" key="1">
    <citation type="submission" date="2015-12" db="EMBL/GenBank/DDBJ databases">
        <title>The genome of Folsomia candida.</title>
        <authorList>
            <person name="Faddeeva A."/>
            <person name="Derks M.F."/>
            <person name="Anvar Y."/>
            <person name="Smit S."/>
            <person name="Van Straalen N."/>
            <person name="Roelofs D."/>
        </authorList>
    </citation>
    <scope>NUCLEOTIDE SEQUENCE [LARGE SCALE GENOMIC DNA]</scope>
    <source>
        <strain evidence="3 4">VU population</strain>
        <tissue evidence="3">Whole body</tissue>
    </source>
</reference>
<dbReference type="AlphaFoldDB" id="A0A226DR74"/>
<organism evidence="3 4">
    <name type="scientific">Folsomia candida</name>
    <name type="common">Springtail</name>
    <dbReference type="NCBI Taxonomy" id="158441"/>
    <lineage>
        <taxon>Eukaryota</taxon>
        <taxon>Metazoa</taxon>
        <taxon>Ecdysozoa</taxon>
        <taxon>Arthropoda</taxon>
        <taxon>Hexapoda</taxon>
        <taxon>Collembola</taxon>
        <taxon>Entomobryomorpha</taxon>
        <taxon>Isotomoidea</taxon>
        <taxon>Isotomidae</taxon>
        <taxon>Proisotominae</taxon>
        <taxon>Folsomia</taxon>
    </lineage>
</organism>
<dbReference type="PANTHER" id="PTHR13500:SF0">
    <property type="entry name" value="NUCLEOLAR PRE-RIBOSOMAL-ASSOCIATED PROTEIN 1"/>
    <property type="match status" value="1"/>
</dbReference>
<name>A0A226DR74_FOLCA</name>
<dbReference type="InterPro" id="IPR039844">
    <property type="entry name" value="URB1"/>
</dbReference>
<dbReference type="GO" id="GO:0005730">
    <property type="term" value="C:nucleolus"/>
    <property type="evidence" value="ECO:0007669"/>
    <property type="project" value="TreeGrafter"/>
</dbReference>
<proteinExistence type="predicted"/>
<dbReference type="GO" id="GO:0000466">
    <property type="term" value="P:maturation of 5.8S rRNA from tricistronic rRNA transcript (SSU-rRNA, 5.8S rRNA, LSU-rRNA)"/>
    <property type="evidence" value="ECO:0007669"/>
    <property type="project" value="TreeGrafter"/>
</dbReference>
<dbReference type="GO" id="GO:0000463">
    <property type="term" value="P:maturation of LSU-rRNA from tricistronic rRNA transcript (SSU-rRNA, 5.8S rRNA, LSU-rRNA)"/>
    <property type="evidence" value="ECO:0007669"/>
    <property type="project" value="TreeGrafter"/>
</dbReference>
<evidence type="ECO:0000256" key="1">
    <source>
        <dbReference type="SAM" id="MobiDB-lite"/>
    </source>
</evidence>
<dbReference type="PANTHER" id="PTHR13500">
    <property type="entry name" value="NUCLEOLAR PRERIBOSOMAL-ASSOCIATED PROTEIN 1"/>
    <property type="match status" value="1"/>
</dbReference>
<protein>
    <submittedName>
        <fullName evidence="3">Nucleolar pre-ribosomal-associated protein 1</fullName>
    </submittedName>
</protein>
<feature type="compositionally biased region" description="Acidic residues" evidence="1">
    <location>
        <begin position="12"/>
        <end position="28"/>
    </location>
</feature>
<dbReference type="Pfam" id="PF16201">
    <property type="entry name" value="NopRA1"/>
    <property type="match status" value="1"/>
</dbReference>
<evidence type="ECO:0000259" key="2">
    <source>
        <dbReference type="Pfam" id="PF16201"/>
    </source>
</evidence>
<dbReference type="Proteomes" id="UP000198287">
    <property type="component" value="Unassembled WGS sequence"/>
</dbReference>
<dbReference type="InterPro" id="IPR032436">
    <property type="entry name" value="URB1_C"/>
</dbReference>
<feature type="compositionally biased region" description="Basic and acidic residues" evidence="1">
    <location>
        <begin position="1"/>
        <end position="11"/>
    </location>
</feature>
<dbReference type="STRING" id="158441.A0A226DR74"/>
<dbReference type="OrthoDB" id="72892at2759"/>